<sequence length="303" mass="33685">MSPSYDIAAGTKSSAPAPDIVPETVQGTVQCFGRRRQAQGDSRAHSVAKEAPIESSFVPYQTEAQASKDGPSEDHEVEEHHSKTPTRSTHPARPINHSPTTVAPSSSSKLILQRDFYHPRNIEKYIGPHRLFLNPAYSGANQYYHGQRRTSNITDEDLLHNTSEKRVFKGQMLDLTNPRPGFPSELVGEDIATPESGRLEGEGLPASDGEVVPYRGIPPQAEAEMEEPIGKIFGELNSTMLRPGQTGRNFDLANEYNNAIMTYRKLLRETQTHAMEAKARSYIVKTGCLYDKIKNNTIQRKLN</sequence>
<gene>
    <name evidence="2" type="ORF">BJ875DRAFT_520921</name>
</gene>
<feature type="compositionally biased region" description="Polar residues" evidence="1">
    <location>
        <begin position="97"/>
        <end position="108"/>
    </location>
</feature>
<evidence type="ECO:0000313" key="3">
    <source>
        <dbReference type="Proteomes" id="UP000824998"/>
    </source>
</evidence>
<proteinExistence type="predicted"/>
<reference evidence="2" key="1">
    <citation type="journal article" date="2021" name="IMA Fungus">
        <title>Genomic characterization of three marine fungi, including Emericellopsis atlantica sp. nov. with signatures of a generalist lifestyle and marine biomass degradation.</title>
        <authorList>
            <person name="Hagestad O.C."/>
            <person name="Hou L."/>
            <person name="Andersen J.H."/>
            <person name="Hansen E.H."/>
            <person name="Altermark B."/>
            <person name="Li C."/>
            <person name="Kuhnert E."/>
            <person name="Cox R.J."/>
            <person name="Crous P.W."/>
            <person name="Spatafora J.W."/>
            <person name="Lail K."/>
            <person name="Amirebrahimi M."/>
            <person name="Lipzen A."/>
            <person name="Pangilinan J."/>
            <person name="Andreopoulos W."/>
            <person name="Hayes R.D."/>
            <person name="Ng V."/>
            <person name="Grigoriev I.V."/>
            <person name="Jackson S.A."/>
            <person name="Sutton T.D.S."/>
            <person name="Dobson A.D.W."/>
            <person name="Rama T."/>
        </authorList>
    </citation>
    <scope>NUCLEOTIDE SEQUENCE</scope>
    <source>
        <strain evidence="2">TRa018bII</strain>
    </source>
</reference>
<feature type="region of interest" description="Disordered" evidence="1">
    <location>
        <begin position="1"/>
        <end position="108"/>
    </location>
</feature>
<accession>A0A9P7YB27</accession>
<dbReference type="AlphaFoldDB" id="A0A9P7YB27"/>
<evidence type="ECO:0000313" key="2">
    <source>
        <dbReference type="EMBL" id="KAG9230167.1"/>
    </source>
</evidence>
<feature type="compositionally biased region" description="Basic and acidic residues" evidence="1">
    <location>
        <begin position="70"/>
        <end position="82"/>
    </location>
</feature>
<comment type="caution">
    <text evidence="2">The sequence shown here is derived from an EMBL/GenBank/DDBJ whole genome shotgun (WGS) entry which is preliminary data.</text>
</comment>
<name>A0A9P7YB27_9HELO</name>
<protein>
    <submittedName>
        <fullName evidence="2">Uncharacterized protein</fullName>
    </submittedName>
</protein>
<keyword evidence="3" id="KW-1185">Reference proteome</keyword>
<feature type="compositionally biased region" description="Basic and acidic residues" evidence="1">
    <location>
        <begin position="42"/>
        <end position="52"/>
    </location>
</feature>
<evidence type="ECO:0000256" key="1">
    <source>
        <dbReference type="SAM" id="MobiDB-lite"/>
    </source>
</evidence>
<dbReference type="EMBL" id="MU251695">
    <property type="protein sequence ID" value="KAG9230167.1"/>
    <property type="molecule type" value="Genomic_DNA"/>
</dbReference>
<organism evidence="2 3">
    <name type="scientific">Amylocarpus encephaloides</name>
    <dbReference type="NCBI Taxonomy" id="45428"/>
    <lineage>
        <taxon>Eukaryota</taxon>
        <taxon>Fungi</taxon>
        <taxon>Dikarya</taxon>
        <taxon>Ascomycota</taxon>
        <taxon>Pezizomycotina</taxon>
        <taxon>Leotiomycetes</taxon>
        <taxon>Helotiales</taxon>
        <taxon>Helotiales incertae sedis</taxon>
        <taxon>Amylocarpus</taxon>
    </lineage>
</organism>
<dbReference type="Proteomes" id="UP000824998">
    <property type="component" value="Unassembled WGS sequence"/>
</dbReference>